<dbReference type="Gene3D" id="2.120.10.30">
    <property type="entry name" value="TolB, C-terminal domain"/>
    <property type="match status" value="1"/>
</dbReference>
<dbReference type="PANTHER" id="PTHR11219">
    <property type="entry name" value="TENEURIN AND N-ACETYLGLUCOSAMINE-1-PHOSPHODIESTER ALPHA-N-ACETYLGLUCOSAMINIDASE"/>
    <property type="match status" value="1"/>
</dbReference>
<dbReference type="SUPFAM" id="SSF63829">
    <property type="entry name" value="Calcium-dependent phosphotriesterase"/>
    <property type="match status" value="1"/>
</dbReference>
<evidence type="ECO:0000259" key="5">
    <source>
        <dbReference type="Pfam" id="PF25020"/>
    </source>
</evidence>
<dbReference type="InterPro" id="IPR056822">
    <property type="entry name" value="TEN_NHL"/>
</dbReference>
<evidence type="ECO:0000259" key="4">
    <source>
        <dbReference type="Pfam" id="PF24329"/>
    </source>
</evidence>
<keyword evidence="3" id="KW-1015">Disulfide bond</keyword>
<dbReference type="Proteomes" id="UP000887574">
    <property type="component" value="Unplaced"/>
</dbReference>
<name>A0A915CV35_9BILA</name>
<keyword evidence="7" id="KW-1185">Reference proteome</keyword>
<feature type="domain" description="Teneurin NHL" evidence="6">
    <location>
        <begin position="284"/>
        <end position="435"/>
    </location>
</feature>
<dbReference type="InterPro" id="IPR056820">
    <property type="entry name" value="TEN_TTR-like"/>
</dbReference>
<evidence type="ECO:0000256" key="2">
    <source>
        <dbReference type="ARBA" id="ARBA00022737"/>
    </source>
</evidence>
<evidence type="ECO:0000259" key="6">
    <source>
        <dbReference type="Pfam" id="PF25021"/>
    </source>
</evidence>
<organism evidence="7 8">
    <name type="scientific">Ditylenchus dipsaci</name>
    <dbReference type="NCBI Taxonomy" id="166011"/>
    <lineage>
        <taxon>Eukaryota</taxon>
        <taxon>Metazoa</taxon>
        <taxon>Ecdysozoa</taxon>
        <taxon>Nematoda</taxon>
        <taxon>Chromadorea</taxon>
        <taxon>Rhabditida</taxon>
        <taxon>Tylenchina</taxon>
        <taxon>Tylenchomorpha</taxon>
        <taxon>Sphaerularioidea</taxon>
        <taxon>Anguinidae</taxon>
        <taxon>Anguininae</taxon>
        <taxon>Ditylenchus</taxon>
    </lineage>
</organism>
<dbReference type="InterPro" id="IPR057627">
    <property type="entry name" value="FN-plug_TEN1-4"/>
</dbReference>
<reference evidence="8" key="1">
    <citation type="submission" date="2022-11" db="UniProtKB">
        <authorList>
            <consortium name="WormBaseParasite"/>
        </authorList>
    </citation>
    <scope>IDENTIFICATION</scope>
</reference>
<dbReference type="InterPro" id="IPR011042">
    <property type="entry name" value="6-blade_b-propeller_TolB-like"/>
</dbReference>
<dbReference type="AlphaFoldDB" id="A0A915CV35"/>
<keyword evidence="1" id="KW-0245">EGF-like domain</keyword>
<proteinExistence type="predicted"/>
<dbReference type="WBParaSite" id="jg12460">
    <property type="protein sequence ID" value="jg12460"/>
    <property type="gene ID" value="jg12460"/>
</dbReference>
<evidence type="ECO:0000256" key="3">
    <source>
        <dbReference type="ARBA" id="ARBA00023157"/>
    </source>
</evidence>
<evidence type="ECO:0000313" key="8">
    <source>
        <dbReference type="WBParaSite" id="jg12460"/>
    </source>
</evidence>
<dbReference type="Pfam" id="PF24329">
    <property type="entry name" value="FN-plug_TEN1-4"/>
    <property type="match status" value="1"/>
</dbReference>
<keyword evidence="2" id="KW-0677">Repeat</keyword>
<dbReference type="Pfam" id="PF25020">
    <property type="entry name" value="TTR_TEN1-4"/>
    <property type="match status" value="1"/>
</dbReference>
<feature type="domain" description="Teneurin 1-4-like FN-plug" evidence="4">
    <location>
        <begin position="168"/>
        <end position="238"/>
    </location>
</feature>
<feature type="domain" description="Teneurin TTR-like" evidence="5">
    <location>
        <begin position="21"/>
        <end position="108"/>
    </location>
</feature>
<accession>A0A915CV35</accession>
<sequence>MKFLFDGSPSVQNYADQKLLDRRRISVIRGRVLSSLGGPLTGVRVSDADNTQHGFSISRSEEGGGIFDLVVNGGGLVRVLFVRQPYGKLTQSFYVPWNQVLYVGDVYMNNNQQPVEDFGKPLNNAQITAAASKCQSYTIDHGIRPKLMEEALVYSSKRLKAAQSVVYMSLLGEQVPLKLRLVHVNIDVAGRHFQSVFSAIPELMHTFWWDRRNIYGQFEYGLVDATVRVGYGYENCLDKGATLNQGDLLQGPWTLNFQHRFDPIKNVLHKGDGSSLYLDKSVDILNTVLGSESRRPVNCAKCKSKEPLSGAQLFSPMAVAISPDGTVFVGDFNLVRKISADGTDVESVLELNTMDTGHQYYLAVHPSTATLFISLPLRRQIWQVNTLDKSKNILNNYHVFAGDGDTCSDTGLADSCGDGGLASDSQLSFPKGIALIPLLLTVIADHPWKPTSACAASFPIQELNMEWPTSIAFDHSSKAQHLFVLDSQVLYQIDLTSQVVHVLAGVRKGCEQEAGFEPLKSAQSIAIDSSLGRVLVAESDGRE</sequence>
<feature type="domain" description="Teneurin NHL" evidence="6">
    <location>
        <begin position="451"/>
        <end position="542"/>
    </location>
</feature>
<evidence type="ECO:0000313" key="7">
    <source>
        <dbReference type="Proteomes" id="UP000887574"/>
    </source>
</evidence>
<evidence type="ECO:0000256" key="1">
    <source>
        <dbReference type="ARBA" id="ARBA00022536"/>
    </source>
</evidence>
<protein>
    <submittedName>
        <fullName evidence="8">Uncharacterized protein</fullName>
    </submittedName>
</protein>
<dbReference type="InterPro" id="IPR051216">
    <property type="entry name" value="Teneurin"/>
</dbReference>
<dbReference type="Pfam" id="PF25021">
    <property type="entry name" value="TEN_NHL"/>
    <property type="match status" value="2"/>
</dbReference>
<dbReference type="PANTHER" id="PTHR11219:SF69">
    <property type="entry name" value="TENEURIN-A"/>
    <property type="match status" value="1"/>
</dbReference>
<dbReference type="GO" id="GO:0008045">
    <property type="term" value="P:motor neuron axon guidance"/>
    <property type="evidence" value="ECO:0007669"/>
    <property type="project" value="TreeGrafter"/>
</dbReference>